<keyword evidence="3" id="KW-1185">Reference proteome</keyword>
<comment type="caution">
    <text evidence="2">The sequence shown here is derived from an EMBL/GenBank/DDBJ whole genome shotgun (WGS) entry which is preliminary data.</text>
</comment>
<dbReference type="EMBL" id="JARKNE010000001">
    <property type="protein sequence ID" value="KAK5845751.1"/>
    <property type="molecule type" value="Genomic_DNA"/>
</dbReference>
<reference evidence="2 3" key="1">
    <citation type="submission" date="2023-03" db="EMBL/GenBank/DDBJ databases">
        <title>WGS of Gossypium arboreum.</title>
        <authorList>
            <person name="Yu D."/>
        </authorList>
    </citation>
    <scope>NUCLEOTIDE SEQUENCE [LARGE SCALE GENOMIC DNA]</scope>
    <source>
        <tissue evidence="2">Leaf</tissue>
    </source>
</reference>
<name>A0ABR0R3G3_GOSAR</name>
<gene>
    <name evidence="2" type="ORF">PVK06_001967</name>
</gene>
<evidence type="ECO:0000313" key="2">
    <source>
        <dbReference type="EMBL" id="KAK5845751.1"/>
    </source>
</evidence>
<evidence type="ECO:0000256" key="1">
    <source>
        <dbReference type="SAM" id="MobiDB-lite"/>
    </source>
</evidence>
<feature type="region of interest" description="Disordered" evidence="1">
    <location>
        <begin position="1"/>
        <end position="67"/>
    </location>
</feature>
<sequence length="109" mass="12523">MGKSPSEQEGRSAVDQEKKSVQKREEEEELVRLAQAEPKSNRKDLKKGIVFGNPKEQSLKEPSDQNQLRQFRIEGTTPLSEFWPNSTTYLVRATKYYSLVPRVAQTQDP</sequence>
<protein>
    <submittedName>
        <fullName evidence="2">Uncharacterized protein</fullName>
    </submittedName>
</protein>
<proteinExistence type="predicted"/>
<feature type="compositionally biased region" description="Basic and acidic residues" evidence="1">
    <location>
        <begin position="1"/>
        <end position="25"/>
    </location>
</feature>
<evidence type="ECO:0000313" key="3">
    <source>
        <dbReference type="Proteomes" id="UP001358586"/>
    </source>
</evidence>
<organism evidence="2 3">
    <name type="scientific">Gossypium arboreum</name>
    <name type="common">Tree cotton</name>
    <name type="synonym">Gossypium nanking</name>
    <dbReference type="NCBI Taxonomy" id="29729"/>
    <lineage>
        <taxon>Eukaryota</taxon>
        <taxon>Viridiplantae</taxon>
        <taxon>Streptophyta</taxon>
        <taxon>Embryophyta</taxon>
        <taxon>Tracheophyta</taxon>
        <taxon>Spermatophyta</taxon>
        <taxon>Magnoliopsida</taxon>
        <taxon>eudicotyledons</taxon>
        <taxon>Gunneridae</taxon>
        <taxon>Pentapetalae</taxon>
        <taxon>rosids</taxon>
        <taxon>malvids</taxon>
        <taxon>Malvales</taxon>
        <taxon>Malvaceae</taxon>
        <taxon>Malvoideae</taxon>
        <taxon>Gossypium</taxon>
    </lineage>
</organism>
<dbReference type="Proteomes" id="UP001358586">
    <property type="component" value="Chromosome 1"/>
</dbReference>
<accession>A0ABR0R3G3</accession>